<accession>A0A5C3QIS2</accession>
<protein>
    <submittedName>
        <fullName evidence="4">Alpha/Beta hydrolase protein</fullName>
    </submittedName>
</protein>
<name>A0A5C3QIS2_9AGAR</name>
<dbReference type="PROSITE" id="PS00941">
    <property type="entry name" value="CARBOXYLESTERASE_B_2"/>
    <property type="match status" value="1"/>
</dbReference>
<evidence type="ECO:0000256" key="2">
    <source>
        <dbReference type="ARBA" id="ARBA00022801"/>
    </source>
</evidence>
<dbReference type="PANTHER" id="PTHR43918:SF4">
    <property type="entry name" value="CARBOXYLIC ESTER HYDROLASE"/>
    <property type="match status" value="1"/>
</dbReference>
<dbReference type="PANTHER" id="PTHR43918">
    <property type="entry name" value="ACETYLCHOLINESTERASE"/>
    <property type="match status" value="1"/>
</dbReference>
<dbReference type="InterPro" id="IPR019819">
    <property type="entry name" value="Carboxylesterase_B_CS"/>
</dbReference>
<comment type="similarity">
    <text evidence="1">Belongs to the type-B carboxylesterase/lipase family.</text>
</comment>
<gene>
    <name evidence="4" type="ORF">BDV98DRAFT_120092</name>
</gene>
<sequence length="595" mass="63030">MSLHTTLVYSARIAEAINTPWSIVTDVPNPMHSLRSLLVLALSAWSVTAAPKVQLPGTTVVGVDVPVHKQEFFAGIPYAEPPTGSRRLKTLTPIKTPPGPEFQATKYGPLCIQNTAAMGGYSPALSEDCLTLNIVRPAGTTSGSKLPVLVFFHGGGFEMFGSDGLLFNGTALVNQSVQRGTPIVYVTFNYRIGPLGFPQGDVARNAGALNLGLKDQLVVLEWIQRNIDAFGGDKTKVTAWGHSAGAISIAIHQLKPTFSKLARAAILESGGAATNYLGPGLDSEFELTRAHDWDNFVAAIPACASTAGTPEAIVCLQGMNDANVYLSAAGAAYAQSALKISWKPTVDGDVLPDLPSKVLASGKFAKIPFISGNNLDEGTHYADATANYTTATIAERLNLMLSGVGAGTAAQNDEAIKKLIQLYPDNPALGSPFGTGNETFGLSPGFKRYAAMQGDIMFQSQNKHFREVSVNAGVPVYAYKFADPQNTAQNGVAHGSELGYTFGQLSAPFKYTSVPKNPEAGIALSADIIDYFLSFTTSLNPNDGKGIKTKPKWGKYSSSDKVLLHLEGGKTKMVPDTDRAAAIAYINANPIVFGH</sequence>
<dbReference type="AlphaFoldDB" id="A0A5C3QIS2"/>
<evidence type="ECO:0000313" key="5">
    <source>
        <dbReference type="Proteomes" id="UP000305067"/>
    </source>
</evidence>
<dbReference type="OrthoDB" id="408631at2759"/>
<dbReference type="InterPro" id="IPR050654">
    <property type="entry name" value="AChE-related_enzymes"/>
</dbReference>
<reference evidence="4 5" key="1">
    <citation type="journal article" date="2019" name="Nat. Ecol. Evol.">
        <title>Megaphylogeny resolves global patterns of mushroom evolution.</title>
        <authorList>
            <person name="Varga T."/>
            <person name="Krizsan K."/>
            <person name="Foldi C."/>
            <person name="Dima B."/>
            <person name="Sanchez-Garcia M."/>
            <person name="Sanchez-Ramirez S."/>
            <person name="Szollosi G.J."/>
            <person name="Szarkandi J.G."/>
            <person name="Papp V."/>
            <person name="Albert L."/>
            <person name="Andreopoulos W."/>
            <person name="Angelini C."/>
            <person name="Antonin V."/>
            <person name="Barry K.W."/>
            <person name="Bougher N.L."/>
            <person name="Buchanan P."/>
            <person name="Buyck B."/>
            <person name="Bense V."/>
            <person name="Catcheside P."/>
            <person name="Chovatia M."/>
            <person name="Cooper J."/>
            <person name="Damon W."/>
            <person name="Desjardin D."/>
            <person name="Finy P."/>
            <person name="Geml J."/>
            <person name="Haridas S."/>
            <person name="Hughes K."/>
            <person name="Justo A."/>
            <person name="Karasinski D."/>
            <person name="Kautmanova I."/>
            <person name="Kiss B."/>
            <person name="Kocsube S."/>
            <person name="Kotiranta H."/>
            <person name="LaButti K.M."/>
            <person name="Lechner B.E."/>
            <person name="Liimatainen K."/>
            <person name="Lipzen A."/>
            <person name="Lukacs Z."/>
            <person name="Mihaltcheva S."/>
            <person name="Morgado L.N."/>
            <person name="Niskanen T."/>
            <person name="Noordeloos M.E."/>
            <person name="Ohm R.A."/>
            <person name="Ortiz-Santana B."/>
            <person name="Ovrebo C."/>
            <person name="Racz N."/>
            <person name="Riley R."/>
            <person name="Savchenko A."/>
            <person name="Shiryaev A."/>
            <person name="Soop K."/>
            <person name="Spirin V."/>
            <person name="Szebenyi C."/>
            <person name="Tomsovsky M."/>
            <person name="Tulloss R.E."/>
            <person name="Uehling J."/>
            <person name="Grigoriev I.V."/>
            <person name="Vagvolgyi C."/>
            <person name="Papp T."/>
            <person name="Martin F.M."/>
            <person name="Miettinen O."/>
            <person name="Hibbett D.S."/>
            <person name="Nagy L.G."/>
        </authorList>
    </citation>
    <scope>NUCLEOTIDE SEQUENCE [LARGE SCALE GENOMIC DNA]</scope>
    <source>
        <strain evidence="4 5">CBS 309.79</strain>
    </source>
</reference>
<dbReference type="InterPro" id="IPR029058">
    <property type="entry name" value="AB_hydrolase_fold"/>
</dbReference>
<dbReference type="InterPro" id="IPR002018">
    <property type="entry name" value="CarbesteraseB"/>
</dbReference>
<keyword evidence="2 4" id="KW-0378">Hydrolase</keyword>
<keyword evidence="5" id="KW-1185">Reference proteome</keyword>
<organism evidence="4 5">
    <name type="scientific">Pterulicium gracile</name>
    <dbReference type="NCBI Taxonomy" id="1884261"/>
    <lineage>
        <taxon>Eukaryota</taxon>
        <taxon>Fungi</taxon>
        <taxon>Dikarya</taxon>
        <taxon>Basidiomycota</taxon>
        <taxon>Agaricomycotina</taxon>
        <taxon>Agaricomycetes</taxon>
        <taxon>Agaricomycetidae</taxon>
        <taxon>Agaricales</taxon>
        <taxon>Pleurotineae</taxon>
        <taxon>Pterulaceae</taxon>
        <taxon>Pterulicium</taxon>
    </lineage>
</organism>
<evidence type="ECO:0000256" key="1">
    <source>
        <dbReference type="ARBA" id="ARBA00005964"/>
    </source>
</evidence>
<dbReference type="Gene3D" id="3.40.50.1820">
    <property type="entry name" value="alpha/beta hydrolase"/>
    <property type="match status" value="1"/>
</dbReference>
<evidence type="ECO:0000313" key="4">
    <source>
        <dbReference type="EMBL" id="TFL00119.1"/>
    </source>
</evidence>
<feature type="domain" description="Carboxylesterase type B" evidence="3">
    <location>
        <begin position="50"/>
        <end position="571"/>
    </location>
</feature>
<dbReference type="Pfam" id="PF00135">
    <property type="entry name" value="COesterase"/>
    <property type="match status" value="1"/>
</dbReference>
<dbReference type="GO" id="GO:0052689">
    <property type="term" value="F:carboxylic ester hydrolase activity"/>
    <property type="evidence" value="ECO:0007669"/>
    <property type="project" value="TreeGrafter"/>
</dbReference>
<dbReference type="EMBL" id="ML178830">
    <property type="protein sequence ID" value="TFL00119.1"/>
    <property type="molecule type" value="Genomic_DNA"/>
</dbReference>
<dbReference type="SUPFAM" id="SSF53474">
    <property type="entry name" value="alpha/beta-Hydrolases"/>
    <property type="match status" value="1"/>
</dbReference>
<evidence type="ECO:0000259" key="3">
    <source>
        <dbReference type="Pfam" id="PF00135"/>
    </source>
</evidence>
<proteinExistence type="inferred from homology"/>
<dbReference type="Proteomes" id="UP000305067">
    <property type="component" value="Unassembled WGS sequence"/>
</dbReference>
<dbReference type="STRING" id="1884261.A0A5C3QIS2"/>